<evidence type="ECO:0000313" key="11">
    <source>
        <dbReference type="RefSeq" id="XP_020835730.1"/>
    </source>
</evidence>
<evidence type="ECO:0000259" key="9">
    <source>
        <dbReference type="PROSITE" id="PS51469"/>
    </source>
</evidence>
<keyword evidence="4 8" id="KW-0472">Membrane</keyword>
<evidence type="ECO:0000256" key="3">
    <source>
        <dbReference type="ARBA" id="ARBA00023054"/>
    </source>
</evidence>
<feature type="compositionally biased region" description="Pro residues" evidence="7">
    <location>
        <begin position="84"/>
        <end position="95"/>
    </location>
</feature>
<dbReference type="GeneID" id="110203563"/>
<evidence type="ECO:0000256" key="5">
    <source>
        <dbReference type="ARBA" id="ARBA00037816"/>
    </source>
</evidence>
<dbReference type="GO" id="GO:0034993">
    <property type="term" value="C:meiotic nuclear membrane microtubule tethering complex"/>
    <property type="evidence" value="ECO:0007669"/>
    <property type="project" value="TreeGrafter"/>
</dbReference>
<keyword evidence="2 8" id="KW-1133">Transmembrane helix</keyword>
<organism evidence="10 11">
    <name type="scientific">Phascolarctos cinereus</name>
    <name type="common">Koala</name>
    <dbReference type="NCBI Taxonomy" id="38626"/>
    <lineage>
        <taxon>Eukaryota</taxon>
        <taxon>Metazoa</taxon>
        <taxon>Chordata</taxon>
        <taxon>Craniata</taxon>
        <taxon>Vertebrata</taxon>
        <taxon>Euteleostomi</taxon>
        <taxon>Mammalia</taxon>
        <taxon>Metatheria</taxon>
        <taxon>Diprotodontia</taxon>
        <taxon>Phascolarctidae</taxon>
        <taxon>Phascolarctos</taxon>
    </lineage>
</organism>
<feature type="compositionally biased region" description="Pro residues" evidence="7">
    <location>
        <begin position="55"/>
        <end position="68"/>
    </location>
</feature>
<name>A0A6P5JNI0_PHACI</name>
<evidence type="ECO:0000256" key="2">
    <source>
        <dbReference type="ARBA" id="ARBA00022989"/>
    </source>
</evidence>
<evidence type="ECO:0000256" key="6">
    <source>
        <dbReference type="SAM" id="Coils"/>
    </source>
</evidence>
<keyword evidence="3 6" id="KW-0175">Coiled coil</keyword>
<reference evidence="11" key="1">
    <citation type="submission" date="2025-08" db="UniProtKB">
        <authorList>
            <consortium name="RefSeq"/>
        </authorList>
    </citation>
    <scope>IDENTIFICATION</scope>
    <source>
        <tissue evidence="11">Spleen</tissue>
    </source>
</reference>
<proteinExistence type="predicted"/>
<dbReference type="InterPro" id="IPR012919">
    <property type="entry name" value="SUN_dom"/>
</dbReference>
<comment type="subcellular location">
    <subcellularLocation>
        <location evidence="5">Nucleus inner membrane</location>
        <topology evidence="5">Single-pass type II membrane protein</topology>
    </subcellularLocation>
</comment>
<dbReference type="GO" id="GO:0043495">
    <property type="term" value="F:protein-membrane adaptor activity"/>
    <property type="evidence" value="ECO:0007669"/>
    <property type="project" value="TreeGrafter"/>
</dbReference>
<dbReference type="InParanoid" id="A0A6P5JNI0"/>
<evidence type="ECO:0000256" key="4">
    <source>
        <dbReference type="ARBA" id="ARBA00023136"/>
    </source>
</evidence>
<dbReference type="InterPro" id="IPR040994">
    <property type="entry name" value="Sun_CC2"/>
</dbReference>
<feature type="transmembrane region" description="Helical" evidence="8">
    <location>
        <begin position="438"/>
        <end position="460"/>
    </location>
</feature>
<evidence type="ECO:0000256" key="7">
    <source>
        <dbReference type="SAM" id="MobiDB-lite"/>
    </source>
</evidence>
<feature type="coiled-coil region" evidence="6">
    <location>
        <begin position="526"/>
        <end position="553"/>
    </location>
</feature>
<dbReference type="Pfam" id="PF07738">
    <property type="entry name" value="Sad1_UNC"/>
    <property type="match status" value="1"/>
</dbReference>
<sequence>MQSFTLSNCQSGSTAASRFTARVHVGVLSNPRLLPQPASPPPSSLANSTRSSSLSPPPSPPRAPPPLPLHQAARAEPRTRPCGSAPPTPPPPSSALPPACREGKGRGRTSSRPAPLPPTSRGRFCQRGAGVVSAVGTVGPQPPQPVTAAARAGAGGGLRPGLGSLAQPPASPAPGWGRWRELKVGPSLRSPRERRRSSCPSSRAGGDAQGGGHVVSPGPEPERVPGTAAHTNLVWPRKSSHFGASGTRPAFARRYLGSQAKDADWDADADWAVSAEFPWKMSRRSERLRLRYHLHVDGDGGGSSTSSSGCSSPVVGQHIQCNDSSLRTRRRKSSRVKGLSPSPLLATITCSTPGSSSGYRSEDDCAGHSLLDQPGSASNLKNRASPGGPSFWMAIHFSGWLFGLLRWCLHNTWYRLTTAVSLQDIYVFTRSFSTGKKLLLSVLGMLFLVALLDYGAWYFYPSGLRTFHPAMLSWLAAKGSSRRQDVCESGEFTPDFQELESGVLQHMSEWQGLSQEDSQDKRPKEMASLEAQLAGLRQELAAISQRQAAMAQEIHLWREKMVALRSDMESHVPALIQEYFVGDKGTKAGLTQLEEVQAQLWDLEQRLLRHMAEEQDKTASKVAADLRLTLLEEGVTTGVTEEEVREIVRQALKLYSEDRIGLVDYALESSGASILSSHSSETYGTRTAVISLFGIPLWYHFQTQRAIIQPNVYPGNCWAFRGPQGFVGVRLSARIHLTAVTLEHVPRALSPVSNITSAPKDFVILGLNEDSQVEGVALAKFTYDNAGEAIQTFHFQGNGTAPYQLVQLQVLSNWGHPDYTCIYRFRVHGKPAN</sequence>
<dbReference type="AlphaFoldDB" id="A0A6P5JNI0"/>
<dbReference type="Gene3D" id="2.60.120.260">
    <property type="entry name" value="Galactose-binding domain-like"/>
    <property type="match status" value="1"/>
</dbReference>
<dbReference type="PANTHER" id="PTHR12911:SF22">
    <property type="entry name" value="SUN DOMAIN-CONTAINING PROTEIN 2"/>
    <property type="match status" value="1"/>
</dbReference>
<feature type="compositionally biased region" description="Low complexity" evidence="7">
    <location>
        <begin position="128"/>
        <end position="139"/>
    </location>
</feature>
<feature type="region of interest" description="Disordered" evidence="7">
    <location>
        <begin position="298"/>
        <end position="317"/>
    </location>
</feature>
<feature type="transmembrane region" description="Helical" evidence="8">
    <location>
        <begin position="391"/>
        <end position="409"/>
    </location>
</feature>
<feature type="domain" description="SUN" evidence="9">
    <location>
        <begin position="671"/>
        <end position="832"/>
    </location>
</feature>
<feature type="compositionally biased region" description="Low complexity" evidence="7">
    <location>
        <begin position="44"/>
        <end position="54"/>
    </location>
</feature>
<dbReference type="FunFam" id="2.60.120.260:FF:000009">
    <property type="entry name" value="SUN domain-containing protein 1 isoform X1"/>
    <property type="match status" value="1"/>
</dbReference>
<evidence type="ECO:0000256" key="8">
    <source>
        <dbReference type="SAM" id="Phobius"/>
    </source>
</evidence>
<dbReference type="InterPro" id="IPR045119">
    <property type="entry name" value="SUN1-5"/>
</dbReference>
<dbReference type="GO" id="GO:0005637">
    <property type="term" value="C:nuclear inner membrane"/>
    <property type="evidence" value="ECO:0007669"/>
    <property type="project" value="UniProtKB-SubCell"/>
</dbReference>
<evidence type="ECO:0000313" key="10">
    <source>
        <dbReference type="Proteomes" id="UP000515140"/>
    </source>
</evidence>
<dbReference type="PANTHER" id="PTHR12911">
    <property type="entry name" value="SAD1/UNC-84-LIKE PROTEIN-RELATED"/>
    <property type="match status" value="1"/>
</dbReference>
<dbReference type="KEGG" id="pcw:110203563"/>
<evidence type="ECO:0000256" key="1">
    <source>
        <dbReference type="ARBA" id="ARBA00022692"/>
    </source>
</evidence>
<accession>A0A6P5JNI0</accession>
<feature type="region of interest" description="Disordered" evidence="7">
    <location>
        <begin position="31"/>
        <end position="246"/>
    </location>
</feature>
<dbReference type="Proteomes" id="UP000515140">
    <property type="component" value="Unplaced"/>
</dbReference>
<dbReference type="PROSITE" id="PS51469">
    <property type="entry name" value="SUN"/>
    <property type="match status" value="1"/>
</dbReference>
<keyword evidence="1 8" id="KW-0812">Transmembrane</keyword>
<gene>
    <name evidence="11" type="primary">LOC110203563</name>
</gene>
<dbReference type="Pfam" id="PF18580">
    <property type="entry name" value="HTH_SUN2"/>
    <property type="match status" value="1"/>
</dbReference>
<protein>
    <submittedName>
        <fullName evidence="11">SUN domain-containing protein 2-like</fullName>
    </submittedName>
</protein>
<keyword evidence="10" id="KW-1185">Reference proteome</keyword>
<dbReference type="RefSeq" id="XP_020835730.1">
    <property type="nucleotide sequence ID" value="XM_020980071.1"/>
</dbReference>
<dbReference type="CDD" id="cd21438">
    <property type="entry name" value="SUN2_cc1"/>
    <property type="match status" value="1"/>
</dbReference>